<keyword evidence="1" id="KW-0472">Membrane</keyword>
<proteinExistence type="predicted"/>
<reference evidence="2 3" key="1">
    <citation type="submission" date="2015-12" db="EMBL/GenBank/DDBJ databases">
        <title>Draft genome sequence of Acidibacillus ferrooxidans ITV001, isolated from a chalcopyrite acid mine drainage site in Brazil.</title>
        <authorList>
            <person name="Dall'Agnol H."/>
            <person name="Nancucheo I."/>
            <person name="Johnson B."/>
            <person name="Oliveira R."/>
            <person name="Leite L."/>
            <person name="Pylro V."/>
            <person name="Nunes G.L."/>
            <person name="Tzotzos G."/>
            <person name="Fernandes G.R."/>
            <person name="Dutra J."/>
            <person name="Orellana S.C."/>
            <person name="Oliveira G."/>
        </authorList>
    </citation>
    <scope>NUCLEOTIDE SEQUENCE [LARGE SCALE GENOMIC DNA]</scope>
    <source>
        <strain evidence="3">ITV01</strain>
    </source>
</reference>
<feature type="transmembrane region" description="Helical" evidence="1">
    <location>
        <begin position="12"/>
        <end position="36"/>
    </location>
</feature>
<comment type="caution">
    <text evidence="2">The sequence shown here is derived from an EMBL/GenBank/DDBJ whole genome shotgun (WGS) entry which is preliminary data.</text>
</comment>
<dbReference type="InterPro" id="IPR009526">
    <property type="entry name" value="DUF1146"/>
</dbReference>
<organism evidence="2 3">
    <name type="scientific">Ferroacidibacillus organovorans</name>
    <dbReference type="NCBI Taxonomy" id="1765683"/>
    <lineage>
        <taxon>Bacteria</taxon>
        <taxon>Bacillati</taxon>
        <taxon>Bacillota</taxon>
        <taxon>Bacilli</taxon>
        <taxon>Bacillales</taxon>
        <taxon>Alicyclobacillaceae</taxon>
        <taxon>Ferroacidibacillus</taxon>
    </lineage>
</organism>
<dbReference type="AlphaFoldDB" id="A0A101XPK1"/>
<keyword evidence="3" id="KW-1185">Reference proteome</keyword>
<protein>
    <recommendedName>
        <fullName evidence="4">DUF1146 domain-containing protein</fullName>
    </recommendedName>
</protein>
<gene>
    <name evidence="2" type="ORF">ATW55_14020</name>
</gene>
<dbReference type="EMBL" id="LPVJ01000054">
    <property type="protein sequence ID" value="KUO95249.1"/>
    <property type="molecule type" value="Genomic_DNA"/>
</dbReference>
<dbReference type="RefSeq" id="WP_067717888.1">
    <property type="nucleotide sequence ID" value="NZ_LPVJ01000054.1"/>
</dbReference>
<evidence type="ECO:0000313" key="2">
    <source>
        <dbReference type="EMBL" id="KUO95249.1"/>
    </source>
</evidence>
<sequence length="77" mass="8218">MAGTSSQGLQGALTLFMLLMGTLIAWGALGALRWEIFVKDRTTRSARMLRIVLAMILGSALSGFVAQYISATNALRG</sequence>
<feature type="transmembrane region" description="Helical" evidence="1">
    <location>
        <begin position="48"/>
        <end position="69"/>
    </location>
</feature>
<dbReference type="OrthoDB" id="2377183at2"/>
<evidence type="ECO:0000313" key="3">
    <source>
        <dbReference type="Proteomes" id="UP000053557"/>
    </source>
</evidence>
<dbReference type="Pfam" id="PF06612">
    <property type="entry name" value="DUF1146"/>
    <property type="match status" value="1"/>
</dbReference>
<dbReference type="Proteomes" id="UP000053557">
    <property type="component" value="Unassembled WGS sequence"/>
</dbReference>
<evidence type="ECO:0000256" key="1">
    <source>
        <dbReference type="SAM" id="Phobius"/>
    </source>
</evidence>
<accession>A0A101XPK1</accession>
<keyword evidence="1" id="KW-0812">Transmembrane</keyword>
<evidence type="ECO:0008006" key="4">
    <source>
        <dbReference type="Google" id="ProtNLM"/>
    </source>
</evidence>
<name>A0A101XPK1_9BACL</name>
<keyword evidence="1" id="KW-1133">Transmembrane helix</keyword>